<feature type="transmembrane region" description="Helical" evidence="8">
    <location>
        <begin position="267"/>
        <end position="290"/>
    </location>
</feature>
<keyword evidence="7 8" id="KW-0472">Membrane</keyword>
<evidence type="ECO:0000256" key="6">
    <source>
        <dbReference type="ARBA" id="ARBA00022989"/>
    </source>
</evidence>
<feature type="transmembrane region" description="Helical" evidence="8">
    <location>
        <begin position="135"/>
        <end position="155"/>
    </location>
</feature>
<gene>
    <name evidence="10" type="primary">jefA</name>
    <name evidence="10" type="ORF">R69658_04528</name>
</gene>
<protein>
    <submittedName>
        <fullName evidence="10">Drug efflux pump JefA</fullName>
    </submittedName>
</protein>
<dbReference type="Gene3D" id="1.20.1720.10">
    <property type="entry name" value="Multidrug resistance protein D"/>
    <property type="match status" value="1"/>
</dbReference>
<dbReference type="RefSeq" id="WP_234486845.1">
    <property type="nucleotide sequence ID" value="NZ_CAJNAU010000046.1"/>
</dbReference>
<dbReference type="EMBL" id="CAJNAU010000046">
    <property type="protein sequence ID" value="CAE6791384.1"/>
    <property type="molecule type" value="Genomic_DNA"/>
</dbReference>
<evidence type="ECO:0000256" key="5">
    <source>
        <dbReference type="ARBA" id="ARBA00022692"/>
    </source>
</evidence>
<feature type="transmembrane region" description="Helical" evidence="8">
    <location>
        <begin position="199"/>
        <end position="217"/>
    </location>
</feature>
<dbReference type="PANTHER" id="PTHR42718:SF9">
    <property type="entry name" value="MAJOR FACILITATOR SUPERFAMILY MULTIDRUG TRANSPORTER MFSC"/>
    <property type="match status" value="1"/>
</dbReference>
<feature type="transmembrane region" description="Helical" evidence="8">
    <location>
        <begin position="402"/>
        <end position="421"/>
    </location>
</feature>
<sequence length="459" mass="47016">MNDEREYQKRVLIATSLSYVIVILDTSIVNVALEPVAASLGSDIAGLQWVVNAYTLTFASLLLSGGALGDRIGAKTVYLAGLLVFACASALCGLAPDLQILVVARVLQGVGAALLVPCSLTLINHAFPVARQRASAIGVLAGCGGIAMAAGPLAGGLLTHLLGWRSIFLVNVPIALIGAWLTTRIGAVRPASSDRSMDVAGQLLAVVALGASVAVLIEGAKLGWQAAATRVGAAIALAAWVAFVLVEGRRKQPMLPLGFFRSPVFSASAFVSLISGLIFYGLFFLLSLYFQSARGWSPLQTGLAFLPLTVMVAIGSFASGALNRTYGAHRLVCAGFLLYAVGFVGLVALADDAPYWRIALCFPAVGFAAGAISPAATAALMTAVDKARAGVGAGVLNASRQTGAAFGVAIFGALMSAIQPVDVGIRVAVYLAIGLSLLGALVWSVALAVAARYAGSDAW</sequence>
<comment type="caution">
    <text evidence="10">The sequence shown here is derived from an EMBL/GenBank/DDBJ whole genome shotgun (WGS) entry which is preliminary data.</text>
</comment>
<evidence type="ECO:0000256" key="2">
    <source>
        <dbReference type="ARBA" id="ARBA00008537"/>
    </source>
</evidence>
<dbReference type="InterPro" id="IPR020846">
    <property type="entry name" value="MFS_dom"/>
</dbReference>
<feature type="transmembrane region" description="Helical" evidence="8">
    <location>
        <begin position="356"/>
        <end position="381"/>
    </location>
</feature>
<feature type="transmembrane region" description="Helical" evidence="8">
    <location>
        <begin position="427"/>
        <end position="451"/>
    </location>
</feature>
<dbReference type="Proteomes" id="UP000674425">
    <property type="component" value="Unassembled WGS sequence"/>
</dbReference>
<evidence type="ECO:0000313" key="11">
    <source>
        <dbReference type="Proteomes" id="UP000674425"/>
    </source>
</evidence>
<feature type="transmembrane region" description="Helical" evidence="8">
    <location>
        <begin position="167"/>
        <end position="187"/>
    </location>
</feature>
<evidence type="ECO:0000256" key="1">
    <source>
        <dbReference type="ARBA" id="ARBA00004651"/>
    </source>
</evidence>
<dbReference type="NCBIfam" id="TIGR00711">
    <property type="entry name" value="efflux_EmrB"/>
    <property type="match status" value="1"/>
</dbReference>
<dbReference type="InterPro" id="IPR036259">
    <property type="entry name" value="MFS_trans_sf"/>
</dbReference>
<dbReference type="PROSITE" id="PS50850">
    <property type="entry name" value="MFS"/>
    <property type="match status" value="1"/>
</dbReference>
<evidence type="ECO:0000313" key="10">
    <source>
        <dbReference type="EMBL" id="CAE6791384.1"/>
    </source>
</evidence>
<proteinExistence type="inferred from homology"/>
<dbReference type="InterPro" id="IPR011701">
    <property type="entry name" value="MFS"/>
</dbReference>
<comment type="similarity">
    <text evidence="2">Belongs to the major facilitator superfamily. EmrB family.</text>
</comment>
<dbReference type="PANTHER" id="PTHR42718">
    <property type="entry name" value="MAJOR FACILITATOR SUPERFAMILY MULTIDRUG TRANSPORTER MFSC"/>
    <property type="match status" value="1"/>
</dbReference>
<feature type="transmembrane region" description="Helical" evidence="8">
    <location>
        <begin position="76"/>
        <end position="96"/>
    </location>
</feature>
<accession>A0ABM8S6H3</accession>
<comment type="subcellular location">
    <subcellularLocation>
        <location evidence="1">Cell membrane</location>
        <topology evidence="1">Multi-pass membrane protein</topology>
    </subcellularLocation>
</comment>
<evidence type="ECO:0000256" key="4">
    <source>
        <dbReference type="ARBA" id="ARBA00022475"/>
    </source>
</evidence>
<evidence type="ECO:0000259" key="9">
    <source>
        <dbReference type="PROSITE" id="PS50850"/>
    </source>
</evidence>
<keyword evidence="4" id="KW-1003">Cell membrane</keyword>
<feature type="transmembrane region" description="Helical" evidence="8">
    <location>
        <begin position="223"/>
        <end position="246"/>
    </location>
</feature>
<keyword evidence="11" id="KW-1185">Reference proteome</keyword>
<feature type="domain" description="Major facilitator superfamily (MFS) profile" evidence="9">
    <location>
        <begin position="11"/>
        <end position="452"/>
    </location>
</feature>
<keyword evidence="5 8" id="KW-0812">Transmembrane</keyword>
<feature type="transmembrane region" description="Helical" evidence="8">
    <location>
        <begin position="45"/>
        <end position="64"/>
    </location>
</feature>
<feature type="transmembrane region" description="Helical" evidence="8">
    <location>
        <begin position="102"/>
        <end position="123"/>
    </location>
</feature>
<dbReference type="Pfam" id="PF07690">
    <property type="entry name" value="MFS_1"/>
    <property type="match status" value="1"/>
</dbReference>
<keyword evidence="6 8" id="KW-1133">Transmembrane helix</keyword>
<evidence type="ECO:0000256" key="7">
    <source>
        <dbReference type="ARBA" id="ARBA00023136"/>
    </source>
</evidence>
<dbReference type="Gene3D" id="1.20.1250.20">
    <property type="entry name" value="MFS general substrate transporter like domains"/>
    <property type="match status" value="1"/>
</dbReference>
<evidence type="ECO:0000256" key="3">
    <source>
        <dbReference type="ARBA" id="ARBA00022448"/>
    </source>
</evidence>
<reference evidence="10 11" key="1">
    <citation type="submission" date="2021-02" db="EMBL/GenBank/DDBJ databases">
        <authorList>
            <person name="Vanwijnsberghe S."/>
        </authorList>
    </citation>
    <scope>NUCLEOTIDE SEQUENCE [LARGE SCALE GENOMIC DNA]</scope>
    <source>
        <strain evidence="10 11">R-69658</strain>
    </source>
</reference>
<dbReference type="CDD" id="cd17321">
    <property type="entry name" value="MFS_MMR_MDR_like"/>
    <property type="match status" value="1"/>
</dbReference>
<name>A0ABM8S6H3_9BURK</name>
<evidence type="ECO:0000256" key="8">
    <source>
        <dbReference type="SAM" id="Phobius"/>
    </source>
</evidence>
<dbReference type="SUPFAM" id="SSF103473">
    <property type="entry name" value="MFS general substrate transporter"/>
    <property type="match status" value="1"/>
</dbReference>
<dbReference type="InterPro" id="IPR004638">
    <property type="entry name" value="EmrB-like"/>
</dbReference>
<feature type="transmembrane region" description="Helical" evidence="8">
    <location>
        <begin position="302"/>
        <end position="322"/>
    </location>
</feature>
<feature type="transmembrane region" description="Helical" evidence="8">
    <location>
        <begin position="12"/>
        <end position="33"/>
    </location>
</feature>
<feature type="transmembrane region" description="Helical" evidence="8">
    <location>
        <begin position="331"/>
        <end position="350"/>
    </location>
</feature>
<organism evidence="10 11">
    <name type="scientific">Paraburkholderia aspalathi</name>
    <dbReference type="NCBI Taxonomy" id="1324617"/>
    <lineage>
        <taxon>Bacteria</taxon>
        <taxon>Pseudomonadati</taxon>
        <taxon>Pseudomonadota</taxon>
        <taxon>Betaproteobacteria</taxon>
        <taxon>Burkholderiales</taxon>
        <taxon>Burkholderiaceae</taxon>
        <taxon>Paraburkholderia</taxon>
    </lineage>
</organism>
<keyword evidence="3" id="KW-0813">Transport</keyword>